<dbReference type="Gene3D" id="1.10.10.1590">
    <property type="entry name" value="NADH-quinone oxidoreductase subunit E"/>
    <property type="match status" value="1"/>
</dbReference>
<dbReference type="Gene3D" id="3.40.30.10">
    <property type="entry name" value="Glutaredoxin"/>
    <property type="match status" value="1"/>
</dbReference>
<evidence type="ECO:0000256" key="2">
    <source>
        <dbReference type="ARBA" id="ARBA00023004"/>
    </source>
</evidence>
<dbReference type="InterPro" id="IPR028431">
    <property type="entry name" value="NADP_DH_HndA-like"/>
</dbReference>
<evidence type="ECO:0000313" key="4">
    <source>
        <dbReference type="EMBL" id="MFC3291606.1"/>
    </source>
</evidence>
<gene>
    <name evidence="4" type="ORF">ACFOEI_05960</name>
</gene>
<evidence type="ECO:0000256" key="3">
    <source>
        <dbReference type="ARBA" id="ARBA00023014"/>
    </source>
</evidence>
<organism evidence="4 5">
    <name type="scientific">Modicisalibacter luteus</name>
    <dbReference type="NCBI Taxonomy" id="453962"/>
    <lineage>
        <taxon>Bacteria</taxon>
        <taxon>Pseudomonadati</taxon>
        <taxon>Pseudomonadota</taxon>
        <taxon>Gammaproteobacteria</taxon>
        <taxon>Oceanospirillales</taxon>
        <taxon>Halomonadaceae</taxon>
        <taxon>Modicisalibacter</taxon>
    </lineage>
</organism>
<dbReference type="RefSeq" id="WP_019018951.1">
    <property type="nucleotide sequence ID" value="NZ_BMXD01000005.1"/>
</dbReference>
<dbReference type="EMBL" id="JBHRUH010000011">
    <property type="protein sequence ID" value="MFC3291606.1"/>
    <property type="molecule type" value="Genomic_DNA"/>
</dbReference>
<evidence type="ECO:0000313" key="5">
    <source>
        <dbReference type="Proteomes" id="UP001595640"/>
    </source>
</evidence>
<keyword evidence="5" id="KW-1185">Reference proteome</keyword>
<protein>
    <submittedName>
        <fullName evidence="4">NAD(P)H-dependent oxidoreductase subunit E</fullName>
    </submittedName>
</protein>
<proteinExistence type="predicted"/>
<dbReference type="InterPro" id="IPR036249">
    <property type="entry name" value="Thioredoxin-like_sf"/>
</dbReference>
<keyword evidence="1" id="KW-0479">Metal-binding</keyword>
<dbReference type="SUPFAM" id="SSF52833">
    <property type="entry name" value="Thioredoxin-like"/>
    <property type="match status" value="1"/>
</dbReference>
<dbReference type="InterPro" id="IPR041921">
    <property type="entry name" value="NuoE_N"/>
</dbReference>
<dbReference type="Pfam" id="PF01257">
    <property type="entry name" value="2Fe-2S_thioredx"/>
    <property type="match status" value="1"/>
</dbReference>
<keyword evidence="2" id="KW-0408">Iron</keyword>
<comment type="caution">
    <text evidence="4">The sequence shown here is derived from an EMBL/GenBank/DDBJ whole genome shotgun (WGS) entry which is preliminary data.</text>
</comment>
<accession>A0ABV7LYA3</accession>
<reference evidence="5" key="1">
    <citation type="journal article" date="2019" name="Int. J. Syst. Evol. Microbiol.">
        <title>The Global Catalogue of Microorganisms (GCM) 10K type strain sequencing project: providing services to taxonomists for standard genome sequencing and annotation.</title>
        <authorList>
            <consortium name="The Broad Institute Genomics Platform"/>
            <consortium name="The Broad Institute Genome Sequencing Center for Infectious Disease"/>
            <person name="Wu L."/>
            <person name="Ma J."/>
        </authorList>
    </citation>
    <scope>NUCLEOTIDE SEQUENCE [LARGE SCALE GENOMIC DNA]</scope>
    <source>
        <strain evidence="5">KCTC 12847</strain>
    </source>
</reference>
<keyword evidence="3" id="KW-0411">Iron-sulfur</keyword>
<dbReference type="Proteomes" id="UP001595640">
    <property type="component" value="Unassembled WGS sequence"/>
</dbReference>
<sequence length="149" mass="16023">MPSNSNALESDSSLIKTITEKHRHQPGALLPVLHEIQASFGFIPKDAVKQIAEGLNLSRAEVHGVISFYHDFRYTAGPQARVCMGEACQSMGSAALLDRAKALLGDGVEPVYCIGNCACAPNIEVDHVYHGRVSPEVLDALLKKREAAA</sequence>
<dbReference type="PANTHER" id="PTHR43342">
    <property type="entry name" value="NADH-QUINONE OXIDOREDUCTASE, E SUBUNIT"/>
    <property type="match status" value="1"/>
</dbReference>
<evidence type="ECO:0000256" key="1">
    <source>
        <dbReference type="ARBA" id="ARBA00022723"/>
    </source>
</evidence>
<name>A0ABV7LYA3_9GAMM</name>
<dbReference type="PANTHER" id="PTHR43342:SF1">
    <property type="entry name" value="BIFURCATING [FEFE] HYDROGENASE GAMMA SUBUNIT"/>
    <property type="match status" value="1"/>
</dbReference>